<evidence type="ECO:0000313" key="2">
    <source>
        <dbReference type="EMBL" id="KAF7308276.1"/>
    </source>
</evidence>
<dbReference type="EMBL" id="JACAZE010000008">
    <property type="protein sequence ID" value="KAF7308276.1"/>
    <property type="molecule type" value="Genomic_DNA"/>
</dbReference>
<dbReference type="InterPro" id="IPR047122">
    <property type="entry name" value="Trans-enoyl_RdTase-like"/>
</dbReference>
<comment type="caution">
    <text evidence="2">The sequence shown here is derived from an EMBL/GenBank/DDBJ whole genome shotgun (WGS) entry which is preliminary data.</text>
</comment>
<accession>A0A8H6T107</accession>
<dbReference type="SUPFAM" id="SSF51735">
    <property type="entry name" value="NAD(P)-binding Rossmann-fold domains"/>
    <property type="match status" value="1"/>
</dbReference>
<evidence type="ECO:0000313" key="3">
    <source>
        <dbReference type="Proteomes" id="UP000613580"/>
    </source>
</evidence>
<gene>
    <name evidence="2" type="ORF">HMN09_00675600</name>
</gene>
<dbReference type="CDD" id="cd08249">
    <property type="entry name" value="enoyl_reductase_like"/>
    <property type="match status" value="1"/>
</dbReference>
<dbReference type="PANTHER" id="PTHR45348">
    <property type="entry name" value="HYPOTHETICAL OXIDOREDUCTASE (EUROFUNG)"/>
    <property type="match status" value="1"/>
</dbReference>
<feature type="domain" description="Enoyl reductase (ER)" evidence="1">
    <location>
        <begin position="13"/>
        <end position="360"/>
    </location>
</feature>
<dbReference type="Gene3D" id="3.40.50.720">
    <property type="entry name" value="NAD(P)-binding Rossmann-like Domain"/>
    <property type="match status" value="1"/>
</dbReference>
<sequence>MATHTAIATTAKGHFDAVQMPTQTMPPAGSVLIEVAYASMVAFDTYITDLGLGITEYPVVLGLNVAGTVKAVGAGEKRLQVGDQITGFSIYSGGNKDGLQGTLQEYLVLPSYLCATIPPTLSLPEAATIPDNFITSFYTLFDQLSLPIPSTFPASTPPSNPGIPILIYGAGATNGQYAIQLLHLAGYTNILATASPRHHALIRSLGAAHVFDYRSPTLTADVKAVAKNGVELALDAVTADSTIARIAPLMSPTGSIALLLPIKVGDAVAVGDAGMRWELPAEVNPLAAGTKINYVRTFLFDKNEYLKEHLMPQILPQLLRDGLIQPNKVRLLDQGTLKERVGAGLELLRSNAISGEKIIVKVSQ</sequence>
<dbReference type="InterPro" id="IPR020843">
    <property type="entry name" value="ER"/>
</dbReference>
<dbReference type="InterPro" id="IPR036291">
    <property type="entry name" value="NAD(P)-bd_dom_sf"/>
</dbReference>
<evidence type="ECO:0000259" key="1">
    <source>
        <dbReference type="SMART" id="SM00829"/>
    </source>
</evidence>
<dbReference type="PANTHER" id="PTHR45348:SF3">
    <property type="entry name" value="ENOYL REDUCTASE (ER) DOMAIN-CONTAINING PROTEIN"/>
    <property type="match status" value="1"/>
</dbReference>
<protein>
    <submittedName>
        <fullName evidence="2">PKS-ER domain-containing protein</fullName>
    </submittedName>
</protein>
<dbReference type="SMART" id="SM00829">
    <property type="entry name" value="PKS_ER"/>
    <property type="match status" value="1"/>
</dbReference>
<reference evidence="2" key="1">
    <citation type="submission" date="2020-05" db="EMBL/GenBank/DDBJ databases">
        <title>Mycena genomes resolve the evolution of fungal bioluminescence.</title>
        <authorList>
            <person name="Tsai I.J."/>
        </authorList>
    </citation>
    <scope>NUCLEOTIDE SEQUENCE</scope>
    <source>
        <strain evidence="2">110903Hualien_Pintung</strain>
    </source>
</reference>
<dbReference type="OrthoDB" id="9992527at2759"/>
<dbReference type="GO" id="GO:0016651">
    <property type="term" value="F:oxidoreductase activity, acting on NAD(P)H"/>
    <property type="evidence" value="ECO:0007669"/>
    <property type="project" value="InterPro"/>
</dbReference>
<dbReference type="InterPro" id="IPR011032">
    <property type="entry name" value="GroES-like_sf"/>
</dbReference>
<dbReference type="AlphaFoldDB" id="A0A8H6T107"/>
<organism evidence="2 3">
    <name type="scientific">Mycena chlorophos</name>
    <name type="common">Agaric fungus</name>
    <name type="synonym">Agaricus chlorophos</name>
    <dbReference type="NCBI Taxonomy" id="658473"/>
    <lineage>
        <taxon>Eukaryota</taxon>
        <taxon>Fungi</taxon>
        <taxon>Dikarya</taxon>
        <taxon>Basidiomycota</taxon>
        <taxon>Agaricomycotina</taxon>
        <taxon>Agaricomycetes</taxon>
        <taxon>Agaricomycetidae</taxon>
        <taxon>Agaricales</taxon>
        <taxon>Marasmiineae</taxon>
        <taxon>Mycenaceae</taxon>
        <taxon>Mycena</taxon>
    </lineage>
</organism>
<dbReference type="Gene3D" id="3.90.180.10">
    <property type="entry name" value="Medium-chain alcohol dehydrogenases, catalytic domain"/>
    <property type="match status" value="1"/>
</dbReference>
<dbReference type="SUPFAM" id="SSF50129">
    <property type="entry name" value="GroES-like"/>
    <property type="match status" value="1"/>
</dbReference>
<dbReference type="Pfam" id="PF00107">
    <property type="entry name" value="ADH_zinc_N"/>
    <property type="match status" value="1"/>
</dbReference>
<dbReference type="Pfam" id="PF08240">
    <property type="entry name" value="ADH_N"/>
    <property type="match status" value="1"/>
</dbReference>
<dbReference type="InterPro" id="IPR013154">
    <property type="entry name" value="ADH-like_N"/>
</dbReference>
<name>A0A8H6T107_MYCCL</name>
<keyword evidence="3" id="KW-1185">Reference proteome</keyword>
<dbReference type="Proteomes" id="UP000613580">
    <property type="component" value="Unassembled WGS sequence"/>
</dbReference>
<dbReference type="InterPro" id="IPR013149">
    <property type="entry name" value="ADH-like_C"/>
</dbReference>
<proteinExistence type="predicted"/>